<protein>
    <recommendedName>
        <fullName evidence="4">Rootletin-like coiled-coil domain-containing protein</fullName>
    </recommendedName>
</protein>
<dbReference type="GO" id="GO:0000796">
    <property type="term" value="C:condensin complex"/>
    <property type="evidence" value="ECO:0007669"/>
    <property type="project" value="TreeGrafter"/>
</dbReference>
<feature type="region of interest" description="Disordered" evidence="3">
    <location>
        <begin position="1"/>
        <end position="22"/>
    </location>
</feature>
<feature type="compositionally biased region" description="Polar residues" evidence="3">
    <location>
        <begin position="2103"/>
        <end position="2125"/>
    </location>
</feature>
<name>A0A0X3Q5F6_SCHSO</name>
<feature type="compositionally biased region" description="Low complexity" evidence="3">
    <location>
        <begin position="1383"/>
        <end position="1393"/>
    </location>
</feature>
<feature type="compositionally biased region" description="Basic and acidic residues" evidence="3">
    <location>
        <begin position="2085"/>
        <end position="2094"/>
    </location>
</feature>
<organism evidence="5">
    <name type="scientific">Schistocephalus solidus</name>
    <name type="common">Tapeworm</name>
    <dbReference type="NCBI Taxonomy" id="70667"/>
    <lineage>
        <taxon>Eukaryota</taxon>
        <taxon>Metazoa</taxon>
        <taxon>Spiralia</taxon>
        <taxon>Lophotrochozoa</taxon>
        <taxon>Platyhelminthes</taxon>
        <taxon>Cestoda</taxon>
        <taxon>Eucestoda</taxon>
        <taxon>Diphyllobothriidea</taxon>
        <taxon>Diphyllobothriidae</taxon>
        <taxon>Schistocephalus</taxon>
    </lineage>
</organism>
<dbReference type="PANTHER" id="PTHR43941:SF1">
    <property type="entry name" value="STRUCTURAL MAINTENANCE OF CHROMOSOMES PROTEIN 2"/>
    <property type="match status" value="1"/>
</dbReference>
<dbReference type="GO" id="GO:0007076">
    <property type="term" value="P:mitotic chromosome condensation"/>
    <property type="evidence" value="ECO:0007669"/>
    <property type="project" value="TreeGrafter"/>
</dbReference>
<dbReference type="EMBL" id="GEEE01008579">
    <property type="protein sequence ID" value="JAP54646.1"/>
    <property type="molecule type" value="Transcribed_RNA"/>
</dbReference>
<feature type="coiled-coil region" evidence="2">
    <location>
        <begin position="29"/>
        <end position="87"/>
    </location>
</feature>
<feature type="compositionally biased region" description="Basic residues" evidence="3">
    <location>
        <begin position="1"/>
        <end position="11"/>
    </location>
</feature>
<feature type="region of interest" description="Disordered" evidence="3">
    <location>
        <begin position="2079"/>
        <end position="2173"/>
    </location>
</feature>
<keyword evidence="1 2" id="KW-0175">Coiled coil</keyword>
<dbReference type="Gene3D" id="1.10.287.1490">
    <property type="match status" value="1"/>
</dbReference>
<feature type="coiled-coil region" evidence="2">
    <location>
        <begin position="423"/>
        <end position="618"/>
    </location>
</feature>
<feature type="compositionally biased region" description="Basic and acidic residues" evidence="3">
    <location>
        <begin position="1369"/>
        <end position="1382"/>
    </location>
</feature>
<evidence type="ECO:0000256" key="1">
    <source>
        <dbReference type="ARBA" id="ARBA00023054"/>
    </source>
</evidence>
<feature type="compositionally biased region" description="Basic and acidic residues" evidence="3">
    <location>
        <begin position="1426"/>
        <end position="1435"/>
    </location>
</feature>
<feature type="coiled-coil region" evidence="2">
    <location>
        <begin position="968"/>
        <end position="1101"/>
    </location>
</feature>
<evidence type="ECO:0000313" key="5">
    <source>
        <dbReference type="EMBL" id="JAP54646.1"/>
    </source>
</evidence>
<evidence type="ECO:0000256" key="3">
    <source>
        <dbReference type="SAM" id="MobiDB-lite"/>
    </source>
</evidence>
<evidence type="ECO:0000259" key="4">
    <source>
        <dbReference type="Pfam" id="PF15035"/>
    </source>
</evidence>
<evidence type="ECO:0000256" key="2">
    <source>
        <dbReference type="SAM" id="Coils"/>
    </source>
</evidence>
<sequence>MENKTKTKKLQSKTMENDSRLEARENMAKMREDSLIAELENIAATLEQERAKSAELARINEALQDQLEEAALANQGLSRDVAQLTQAWRQATQQLERREVEWHTEEVAFNDYFASEHNRLLALWREVVALRRQFTELRHQTSRDFAQINSEIMRFSHGMHAACTTLATNLKASQLESADALAKSRRQLMKEEEDAKLRAQSLTESLARSQSKLAEAESKLIELAQKNQELADELTERDRVLKTLQRLRSSFPRIAVEAIEEQTSPIKTSALRTADDPISATRKLIEQTYTMHQALSQIAQMVIADSAGADADEAQEPLITSFQVRYKAAEKNLAELTAVANEFASASPPPLRTPRPRSTSPPSNGSRETIAPRVTRSRSPVSSQQTTRCLEFNCLQSSRSVPKLAETTVAGVQTALNRRSIQVQALRLKLTHLRGRITALNKRLEDGDAERRRLGEQVANLRNDCDLARKEAEVARLERDKSKNALSLSLEEKNILERSRVTSLEQLASMQNEMEQLRQMLQATARERDEVAEQRDEKRLAYESEVRETARLQRLLDQAESRSSQLREKITELQDLQRRTQMEKDVLGHEKSEVLDRAEKAEQKLVDLDKKMANMRKEEDHMHDTLARLENIAEARECERSELAHQLHLVQANETRLAEERNNLRTECQRLRNQLTRTEMEHSAANAETERLRDALTQAERLHKQVEAEVAVVSKERFELTEALAASSRQTSSLTEELDNLRRETGLQSNTINRLTSEREELLQEKTDLTSRISVAERERRQLTDLVAKLRTDKEVLENEAFIAQRVITDLKNKEEKLETDVANLTLRRKNLQAEVHRIRTDFEVELAKIQRQRDRLDNKYTSEVDELRLALANADRRLAEAEEAAVQAVLRADRAAAEAAKATLREADRHGLTELECQRWAEEQGQLNAEILVAQRERDEALRRAEQEHQRVLAIAAEDQAAVRERAMLLQETIVDLEKTLERTKREAASRAEKDEIALKTTTEDLRKCREQLEETCASHEREVLGFRTQIKTLQENYEMASKELSNAQLQLRLQAESRLTNRSEVSETAKLLRESEQSCNTLRREFLEYRKRQSELEAEKCSVEAANSDLRRQLRTLELERVEQGCSISELQSRLEACDKERRNNERLLLDLRQNIEDAGKSDVTARREVSELRLQLKETETINEQLKQTVSDLRASLAEELANVEEMKRESVNLRQRLSETESMRHSLQTELSLAQRRLAESEEKLRSRERTMNQALEDCKRDSKRVEESKQILQSRLETAEQQVSALRANLATQEGRLRSLQNDLNWTAALRKDAEARLAAIHGLLRRLLGFRQSLRSTGWVTTTPELPITPALRSKVRTVSDQQETRPGGEADKEAASGDSAAAAAAGNPRNGNKTLISERRTGDETEASPSSSRRARSTSPDKRYIDIESRSLSGERHLSRLQTSAWSDIFCEAKEGALDFGKSPGSESSPTGHAVSVPDCTNSFSGISAMPYGLRKRLARLAASSSYLQSVPGSDLDPDAVCSALRELLRHLLRLERDRDDALLAVRVRDEKAQDQKAQLAERDDLIGHLQANQRKLEEDNKVLMERIMDIQSNLSHQESATNHAMKERDALQSNINDLQKRLAHLEMESKQLQERLTISRMHAVKSNDECRLIRRALEDSESRVNAAEVARRNLETEFQRQRNTLTDRSVELETANARLDSTLKDLSAAENRISELNCTVERLTQMCSRNAMTESEAKDQAERLTARVNELQHENTEMHERLAVLQRQLTASDHENRILKERNENTQNSLYECKNQLQQMHDRIQKLQAELGAGDLQRSELETQNRQLHNQISDQDNVQKDLCQQLLTLRCNKENAMEKISDLTKSNTECEKEKAELEVELKQQKSEMQQLKKTLERMTKERLREKEASFRLLSSQDDVKKNVRQLEEENLELRRHLQRLQAQIILQDEAHMNQLEEVSKRKNAKIEAELEKKCSALMHSEKVLQAKERSHRQRIKGLEEQVRTLSDQLTQEISRRHLYMSTGKLPTSPAAAVPLTYSASASLRGRYPSGPGSSQASFLLSHASRETLVHQSNIDTEPVKEDDQSRAAKSKPPSGMQSTPVCESQPSIAESQVTKSGRGQPMPLESSERTPLGLLRVASSGSSHLIESPKKYHQHARSASLDMDY</sequence>
<accession>A0A0X3Q5F6</accession>
<feature type="coiled-coil region" evidence="2">
    <location>
        <begin position="185"/>
        <end position="233"/>
    </location>
</feature>
<dbReference type="SUPFAM" id="SSF57997">
    <property type="entry name" value="Tropomyosin"/>
    <property type="match status" value="1"/>
</dbReference>
<dbReference type="GO" id="GO:0000793">
    <property type="term" value="C:condensed chromosome"/>
    <property type="evidence" value="ECO:0007669"/>
    <property type="project" value="TreeGrafter"/>
</dbReference>
<feature type="coiled-coil region" evidence="2">
    <location>
        <begin position="1532"/>
        <end position="2023"/>
    </location>
</feature>
<gene>
    <name evidence="5" type="ORF">TR127408</name>
</gene>
<dbReference type="Pfam" id="PF15035">
    <property type="entry name" value="Rootletin"/>
    <property type="match status" value="1"/>
</dbReference>
<feature type="coiled-coil region" evidence="2">
    <location>
        <begin position="1130"/>
        <end position="1308"/>
    </location>
</feature>
<proteinExistence type="predicted"/>
<dbReference type="InterPro" id="IPR055167">
    <property type="entry name" value="Rootletin-like_CC"/>
</dbReference>
<dbReference type="GO" id="GO:0000785">
    <property type="term" value="C:chromatin"/>
    <property type="evidence" value="ECO:0007669"/>
    <property type="project" value="TreeGrafter"/>
</dbReference>
<feature type="region of interest" description="Disordered" evidence="3">
    <location>
        <begin position="1361"/>
        <end position="1435"/>
    </location>
</feature>
<dbReference type="GO" id="GO:0003682">
    <property type="term" value="F:chromatin binding"/>
    <property type="evidence" value="ECO:0007669"/>
    <property type="project" value="TreeGrafter"/>
</dbReference>
<dbReference type="PANTHER" id="PTHR43941">
    <property type="entry name" value="STRUCTURAL MAINTENANCE OF CHROMOSOMES PROTEIN 2"/>
    <property type="match status" value="1"/>
</dbReference>
<feature type="coiled-coil region" evidence="2">
    <location>
        <begin position="654"/>
        <end position="899"/>
    </location>
</feature>
<feature type="domain" description="Rootletin-like coiled-coil" evidence="4">
    <location>
        <begin position="12"/>
        <end position="155"/>
    </location>
</feature>
<reference evidence="5" key="1">
    <citation type="submission" date="2016-01" db="EMBL/GenBank/DDBJ databases">
        <title>Reference transcriptome for the parasite Schistocephalus solidus: insights into the molecular evolution of parasitism.</title>
        <authorList>
            <person name="Hebert F.O."/>
            <person name="Grambauer S."/>
            <person name="Barber I."/>
            <person name="Landry C.R."/>
            <person name="Aubin-Horth N."/>
        </authorList>
    </citation>
    <scope>NUCLEOTIDE SEQUENCE</scope>
</reference>
<feature type="region of interest" description="Disordered" evidence="3">
    <location>
        <begin position="344"/>
        <end position="382"/>
    </location>
</feature>
<feature type="compositionally biased region" description="Low complexity" evidence="3">
    <location>
        <begin position="372"/>
        <end position="382"/>
    </location>
</feature>